<evidence type="ECO:0000313" key="5">
    <source>
        <dbReference type="Proteomes" id="UP000001072"/>
    </source>
</evidence>
<dbReference type="SUPFAM" id="SSF53474">
    <property type="entry name" value="alpha/beta-Hydrolases"/>
    <property type="match status" value="1"/>
</dbReference>
<feature type="active site" description="Charge relay system" evidence="2">
    <location>
        <position position="357"/>
    </location>
</feature>
<dbReference type="HOGENOM" id="CLU_032487_1_1_1"/>
<dbReference type="eggNOG" id="KOG1838">
    <property type="taxonomic scope" value="Eukaryota"/>
</dbReference>
<dbReference type="InParanoid" id="F4S424"/>
<keyword evidence="5" id="KW-1185">Reference proteome</keyword>
<evidence type="ECO:0000313" key="4">
    <source>
        <dbReference type="EMBL" id="EGG00639.1"/>
    </source>
</evidence>
<dbReference type="EMBL" id="GL883145">
    <property type="protein sequence ID" value="EGG00639.1"/>
    <property type="molecule type" value="Genomic_DNA"/>
</dbReference>
<dbReference type="InterPro" id="IPR000073">
    <property type="entry name" value="AB_hydrolase_1"/>
</dbReference>
<evidence type="ECO:0000259" key="3">
    <source>
        <dbReference type="Pfam" id="PF00561"/>
    </source>
</evidence>
<dbReference type="PIRSF" id="PIRSF005211">
    <property type="entry name" value="Ab_hydro_YheT"/>
    <property type="match status" value="1"/>
</dbReference>
<dbReference type="Gene3D" id="3.40.50.1820">
    <property type="entry name" value="alpha/beta hydrolase"/>
    <property type="match status" value="1"/>
</dbReference>
<dbReference type="PANTHER" id="PTHR10794:SF63">
    <property type="entry name" value="ALPHA_BETA HYDROLASE 1, ISOFORM A"/>
    <property type="match status" value="1"/>
</dbReference>
<dbReference type="GO" id="GO:0047372">
    <property type="term" value="F:monoacylglycerol lipase activity"/>
    <property type="evidence" value="ECO:0007669"/>
    <property type="project" value="TreeGrafter"/>
</dbReference>
<dbReference type="InterPro" id="IPR012020">
    <property type="entry name" value="ABHD4"/>
</dbReference>
<evidence type="ECO:0000256" key="2">
    <source>
        <dbReference type="PIRSR" id="PIRSR005211-1"/>
    </source>
</evidence>
<dbReference type="GO" id="GO:0051792">
    <property type="term" value="P:medium-chain fatty acid biosynthetic process"/>
    <property type="evidence" value="ECO:0007669"/>
    <property type="project" value="TreeGrafter"/>
</dbReference>
<protein>
    <submittedName>
        <fullName evidence="4">Alpha/beta hydrolase</fullName>
    </submittedName>
</protein>
<feature type="active site" description="Charge relay system" evidence="2">
    <location>
        <position position="218"/>
    </location>
</feature>
<feature type="active site" description="Charge relay system" evidence="2">
    <location>
        <position position="386"/>
    </location>
</feature>
<feature type="domain" description="AB hydrolase-1" evidence="3">
    <location>
        <begin position="136"/>
        <end position="233"/>
    </location>
</feature>
<dbReference type="GeneID" id="18926131"/>
<dbReference type="KEGG" id="mlr:MELLADRAFT_117999"/>
<dbReference type="RefSeq" id="XP_007416093.1">
    <property type="nucleotide sequence ID" value="XM_007416031.1"/>
</dbReference>
<organism evidence="5">
    <name type="scientific">Melampsora larici-populina (strain 98AG31 / pathotype 3-4-7)</name>
    <name type="common">Poplar leaf rust fungus</name>
    <dbReference type="NCBI Taxonomy" id="747676"/>
    <lineage>
        <taxon>Eukaryota</taxon>
        <taxon>Fungi</taxon>
        <taxon>Dikarya</taxon>
        <taxon>Basidiomycota</taxon>
        <taxon>Pucciniomycotina</taxon>
        <taxon>Pucciniomycetes</taxon>
        <taxon>Pucciniales</taxon>
        <taxon>Melampsoraceae</taxon>
        <taxon>Melampsora</taxon>
    </lineage>
</organism>
<gene>
    <name evidence="4" type="ORF">MELLADRAFT_117999</name>
</gene>
<dbReference type="VEuPathDB" id="FungiDB:MELLADRAFT_117999"/>
<evidence type="ECO:0000256" key="1">
    <source>
        <dbReference type="ARBA" id="ARBA00010884"/>
    </source>
</evidence>
<dbReference type="OrthoDB" id="5954035at2759"/>
<dbReference type="Proteomes" id="UP000001072">
    <property type="component" value="Unassembled WGS sequence"/>
</dbReference>
<keyword evidence="4" id="KW-0378">Hydrolase</keyword>
<dbReference type="GO" id="GO:0051793">
    <property type="term" value="P:medium-chain fatty acid catabolic process"/>
    <property type="evidence" value="ECO:0007669"/>
    <property type="project" value="TreeGrafter"/>
</dbReference>
<comment type="similarity">
    <text evidence="1">Belongs to the AB hydrolase superfamily. AB hydrolase 4 family.</text>
</comment>
<reference evidence="5" key="1">
    <citation type="journal article" date="2011" name="Proc. Natl. Acad. Sci. U.S.A.">
        <title>Obligate biotrophy features unraveled by the genomic analysis of rust fungi.</title>
        <authorList>
            <person name="Duplessis S."/>
            <person name="Cuomo C.A."/>
            <person name="Lin Y.-C."/>
            <person name="Aerts A."/>
            <person name="Tisserant E."/>
            <person name="Veneault-Fourrey C."/>
            <person name="Joly D.L."/>
            <person name="Hacquard S."/>
            <person name="Amselem J."/>
            <person name="Cantarel B.L."/>
            <person name="Chiu R."/>
            <person name="Coutinho P.M."/>
            <person name="Feau N."/>
            <person name="Field M."/>
            <person name="Frey P."/>
            <person name="Gelhaye E."/>
            <person name="Goldberg J."/>
            <person name="Grabherr M.G."/>
            <person name="Kodira C.D."/>
            <person name="Kohler A."/>
            <person name="Kuees U."/>
            <person name="Lindquist E.A."/>
            <person name="Lucas S.M."/>
            <person name="Mago R."/>
            <person name="Mauceli E."/>
            <person name="Morin E."/>
            <person name="Murat C."/>
            <person name="Pangilinan J.L."/>
            <person name="Park R."/>
            <person name="Pearson M."/>
            <person name="Quesneville H."/>
            <person name="Rouhier N."/>
            <person name="Sakthikumar S."/>
            <person name="Salamov A.A."/>
            <person name="Schmutz J."/>
            <person name="Selles B."/>
            <person name="Shapiro H."/>
            <person name="Tanguay P."/>
            <person name="Tuskan G.A."/>
            <person name="Henrissat B."/>
            <person name="Van de Peer Y."/>
            <person name="Rouze P."/>
            <person name="Ellis J.G."/>
            <person name="Dodds P.N."/>
            <person name="Schein J.E."/>
            <person name="Zhong S."/>
            <person name="Hamelin R.C."/>
            <person name="Grigoriev I.V."/>
            <person name="Szabo L.J."/>
            <person name="Martin F."/>
        </authorList>
    </citation>
    <scope>NUCLEOTIDE SEQUENCE [LARGE SCALE GENOMIC DNA]</scope>
    <source>
        <strain evidence="5">98AG31 / pathotype 3-4-7</strain>
    </source>
</reference>
<accession>F4S424</accession>
<dbReference type="PANTHER" id="PTHR10794">
    <property type="entry name" value="ABHYDROLASE DOMAIN-CONTAINING PROTEIN"/>
    <property type="match status" value="1"/>
</dbReference>
<name>F4S424_MELLP</name>
<dbReference type="STRING" id="747676.F4S424"/>
<dbReference type="InterPro" id="IPR050960">
    <property type="entry name" value="AB_hydrolase_4_sf"/>
</dbReference>
<dbReference type="AlphaFoldDB" id="F4S424"/>
<sequence length="501" mass="56124">MTNKSTWKDYILKPIHKYIQTLQKSILGAQLKLYHSTTSINLNPKTNSTSTTNQTINFKQLLKTHCHHLFGDQAYYTPPLGMLSGHVQTLCCAATNSSVTDKVHYERKIIRVPDGGQIEIDFSPPGAFDNPKDPTPVLVLLHGLTGGSHESYVRAMVSPIIQDLGWRVMVTNFRGCAGSKVTSPKLYHAGATDDLRSSLFFLSHLIPAETHLHGIGFSLGANILAKYLGEEKEASVLRTGVVLANPWDLYNGNLYLESSFIQRIYSRVLAFSLRSMFKRHKEFFLTANQTQSNDSSMKVDIDLLFSDPYQTLYEFDTIVTRVLCGFPSTEHYYKTQSSANVVSHVRVPLLGLNALDDVIASSKGVPIHATVDNPYLVLGLTKNGGHLGWFEGILFGSKRFITRPVLEWFKTLNDHTDCSAPKDSLPQELSKVSIGGPMIKSITRPNEIGFQLIDIKSANEMECLGERVARETLKDAQSWEYLKLVLWDGGRSWRERKVKKD</sequence>
<proteinExistence type="inferred from homology"/>
<dbReference type="Pfam" id="PF00561">
    <property type="entry name" value="Abhydrolase_1"/>
    <property type="match status" value="1"/>
</dbReference>
<dbReference type="InterPro" id="IPR029058">
    <property type="entry name" value="AB_hydrolase_fold"/>
</dbReference>
<dbReference type="GO" id="GO:0008126">
    <property type="term" value="F:acetylesterase activity"/>
    <property type="evidence" value="ECO:0007669"/>
    <property type="project" value="TreeGrafter"/>
</dbReference>